<dbReference type="GO" id="GO:0032934">
    <property type="term" value="F:sterol binding"/>
    <property type="evidence" value="ECO:0007669"/>
    <property type="project" value="TreeGrafter"/>
</dbReference>
<gene>
    <name evidence="4" type="ORF">TGEB3V08_LOCUS1194</name>
</gene>
<dbReference type="Gene3D" id="2.40.160.120">
    <property type="match status" value="1"/>
</dbReference>
<comment type="similarity">
    <text evidence="2">Belongs to the OSBP family.</text>
</comment>
<dbReference type="InterPro" id="IPR037239">
    <property type="entry name" value="OSBP_sf"/>
</dbReference>
<reference evidence="4" key="1">
    <citation type="submission" date="2020-11" db="EMBL/GenBank/DDBJ databases">
        <authorList>
            <person name="Tran Van P."/>
        </authorList>
    </citation>
    <scope>NUCLEOTIDE SEQUENCE</scope>
</reference>
<dbReference type="InterPro" id="IPR018494">
    <property type="entry name" value="Oxysterol-bd_CS"/>
</dbReference>
<accession>A0A7R9PHR1</accession>
<dbReference type="InterPro" id="IPR000648">
    <property type="entry name" value="Oxysterol-bd"/>
</dbReference>
<dbReference type="Pfam" id="PF01237">
    <property type="entry name" value="Oxysterol_BP"/>
    <property type="match status" value="2"/>
</dbReference>
<keyword evidence="1" id="KW-0446">Lipid-binding</keyword>
<organism evidence="4">
    <name type="scientific">Timema genevievae</name>
    <name type="common">Walking stick</name>
    <dbReference type="NCBI Taxonomy" id="629358"/>
    <lineage>
        <taxon>Eukaryota</taxon>
        <taxon>Metazoa</taxon>
        <taxon>Ecdysozoa</taxon>
        <taxon>Arthropoda</taxon>
        <taxon>Hexapoda</taxon>
        <taxon>Insecta</taxon>
        <taxon>Pterygota</taxon>
        <taxon>Neoptera</taxon>
        <taxon>Polyneoptera</taxon>
        <taxon>Phasmatodea</taxon>
        <taxon>Timematodea</taxon>
        <taxon>Timematoidea</taxon>
        <taxon>Timematidae</taxon>
        <taxon>Timema</taxon>
    </lineage>
</organism>
<evidence type="ECO:0000313" key="4">
    <source>
        <dbReference type="EMBL" id="CAD7586945.1"/>
    </source>
</evidence>
<dbReference type="GO" id="GO:0005829">
    <property type="term" value="C:cytosol"/>
    <property type="evidence" value="ECO:0007669"/>
    <property type="project" value="TreeGrafter"/>
</dbReference>
<dbReference type="FunFam" id="1.10.287.2720:FF:000001">
    <property type="entry name" value="Oxysterol-binding OBPalpha"/>
    <property type="match status" value="1"/>
</dbReference>
<sequence>MWSVAQISGLRPFADTNSEQCNDLPATDTTAIPAGRPLGPPVCLDGSLDYDALYEDESEDDCSLESHGSVISHLVSQVKIGMDLTKVVLPTFILERRSLLEMYADYFAHPDMFVSIADFSDPKDRMVQVVRWYVSAYHAGRKSPVAKKPYNPILGEVFQCHWDIPGCSESGSGPLDLVTDGPVPWCNRNQLTFVAEQVSHHPPVSAFYGEHYNKRISFCAHVWTKSKFLGLSVGVYNIGQGCISVLDYDEEYIVTFPNGYGSSPERDSNLNLPVLGSLAQHETSALSNYATKIYSSFLRSIFTVPWIELGGSVTITCAKTGYNAKVEFLTKPFYGGRANRIKAEVFSPNERKPFLTVEGFWNGAMEAKWADGKTEPFVDVNKLSVTKKIVRPIKEQIENESRRVWKEVTAGLSYSVLLSETNRLLCLRVSKVEVVEDVKKVIISARPSKPYKILDMAGQFLDFETACSTLIQTSNLRISTASWLLIDKDNPGIVQMKNTFNDLEEWKKFRVWNHGISETKLASTVFQGFPLNVPLPKAKKEDLLKMMPYIAVANKGLFEDILAH</sequence>
<keyword evidence="3" id="KW-0813">Transport</keyword>
<dbReference type="GO" id="GO:0006869">
    <property type="term" value="P:lipid transport"/>
    <property type="evidence" value="ECO:0007669"/>
    <property type="project" value="UniProtKB-KW"/>
</dbReference>
<dbReference type="GO" id="GO:0005794">
    <property type="term" value="C:Golgi apparatus"/>
    <property type="evidence" value="ECO:0007669"/>
    <property type="project" value="TreeGrafter"/>
</dbReference>
<dbReference type="AlphaFoldDB" id="A0A7R9PHR1"/>
<dbReference type="Gene3D" id="1.10.287.2720">
    <property type="match status" value="1"/>
</dbReference>
<dbReference type="GO" id="GO:0016020">
    <property type="term" value="C:membrane"/>
    <property type="evidence" value="ECO:0007669"/>
    <property type="project" value="TreeGrafter"/>
</dbReference>
<proteinExistence type="inferred from homology"/>
<dbReference type="PANTHER" id="PTHR10972">
    <property type="entry name" value="OXYSTEROL-BINDING PROTEIN-RELATED"/>
    <property type="match status" value="1"/>
</dbReference>
<name>A0A7R9PHR1_TIMGE</name>
<evidence type="ECO:0000256" key="2">
    <source>
        <dbReference type="RuleBase" id="RU003844"/>
    </source>
</evidence>
<dbReference type="SUPFAM" id="SSF144000">
    <property type="entry name" value="Oxysterol-binding protein-like"/>
    <property type="match status" value="2"/>
</dbReference>
<evidence type="ECO:0000256" key="1">
    <source>
        <dbReference type="ARBA" id="ARBA00023121"/>
    </source>
</evidence>
<dbReference type="PROSITE" id="PS01013">
    <property type="entry name" value="OSBP"/>
    <property type="match status" value="1"/>
</dbReference>
<dbReference type="PANTHER" id="PTHR10972:SF200">
    <property type="entry name" value="OXYSTEROL-BINDING PROTEIN-RELATED PROTEIN 9"/>
    <property type="match status" value="1"/>
</dbReference>
<protein>
    <recommendedName>
        <fullName evidence="3">Oxysterol-binding protein</fullName>
    </recommendedName>
</protein>
<keyword evidence="3" id="KW-0445">Lipid transport</keyword>
<evidence type="ECO:0000256" key="3">
    <source>
        <dbReference type="RuleBase" id="RU003845"/>
    </source>
</evidence>
<dbReference type="EMBL" id="OE839367">
    <property type="protein sequence ID" value="CAD7586945.1"/>
    <property type="molecule type" value="Genomic_DNA"/>
</dbReference>